<dbReference type="InterPro" id="IPR011010">
    <property type="entry name" value="DNA_brk_join_enz"/>
</dbReference>
<keyword evidence="7" id="KW-1185">Reference proteome</keyword>
<dbReference type="Gene3D" id="1.10.443.10">
    <property type="entry name" value="Intergrase catalytic core"/>
    <property type="match status" value="1"/>
</dbReference>
<feature type="domain" description="Tyr recombinase" evidence="5">
    <location>
        <begin position="237"/>
        <end position="379"/>
    </location>
</feature>
<dbReference type="InterPro" id="IPR002104">
    <property type="entry name" value="Integrase_catalytic"/>
</dbReference>
<sequence>MARVEAEIEHRRWAAGLHCDPTLLEPSSDDAMPRSQAIPDAALVEAEPSPPVPTSSLTLGEAYEQYMTDPTQGWSARTREAYETSRRLAVSIIGKDVPMRSLARAHCRDYIDVLRFMPRNAAKRFPKLTARQAADRARTRGETDLISAANANTCLANLSSFLNWAVNEELLDRNPIRGLRLPDDTAKKDKRFPFSPSQLHAIFNAPLYRGCFDGERGYAKPGIERPRNARFWVPLIGLHTGMRLNEICQLDVADIRTVDGVRCFVITEESVAGSTDKNLKTGASERLMPIHKNLIDCGLLHFVDKQRRAGRMKLFEEIDPGTKGVRSVAFSKWFTQFLRSCGAYQPRTCFHSFRHNFRDELRAARVDHDLAMALGGWTNGTGKRGASENYGSGHRVAVLAEAVSQLTFREVDISHLAWNAK</sequence>
<dbReference type="CDD" id="cd01184">
    <property type="entry name" value="INT_C_like_1"/>
    <property type="match status" value="1"/>
</dbReference>
<evidence type="ECO:0000313" key="6">
    <source>
        <dbReference type="EMBL" id="BBF68607.1"/>
    </source>
</evidence>
<dbReference type="EMBL" id="AP018817">
    <property type="protein sequence ID" value="BBF68607.1"/>
    <property type="molecule type" value="Genomic_DNA"/>
</dbReference>
<evidence type="ECO:0000256" key="4">
    <source>
        <dbReference type="ARBA" id="ARBA00023172"/>
    </source>
</evidence>
<dbReference type="Pfam" id="PF00589">
    <property type="entry name" value="Phage_integrase"/>
    <property type="match status" value="1"/>
</dbReference>
<comment type="similarity">
    <text evidence="1">Belongs to the 'phage' integrase family.</text>
</comment>
<dbReference type="Proteomes" id="UP001059971">
    <property type="component" value="Chromosome 1"/>
</dbReference>
<organism evidence="6 7">
    <name type="scientific">Sphingomonas bisphenolicum</name>
    <dbReference type="NCBI Taxonomy" id="296544"/>
    <lineage>
        <taxon>Bacteria</taxon>
        <taxon>Pseudomonadati</taxon>
        <taxon>Pseudomonadota</taxon>
        <taxon>Alphaproteobacteria</taxon>
        <taxon>Sphingomonadales</taxon>
        <taxon>Sphingomonadaceae</taxon>
        <taxon>Sphingomonas</taxon>
    </lineage>
</organism>
<dbReference type="PANTHER" id="PTHR30349">
    <property type="entry name" value="PHAGE INTEGRASE-RELATED"/>
    <property type="match status" value="1"/>
</dbReference>
<accession>A0ABN5W8M8</accession>
<evidence type="ECO:0000259" key="5">
    <source>
        <dbReference type="Pfam" id="PF00589"/>
    </source>
</evidence>
<gene>
    <name evidence="6" type="ORF">SBA_ch1_08070</name>
</gene>
<name>A0ABN5W8M8_9SPHN</name>
<evidence type="ECO:0000256" key="3">
    <source>
        <dbReference type="ARBA" id="ARBA00023125"/>
    </source>
</evidence>
<evidence type="ECO:0000313" key="7">
    <source>
        <dbReference type="Proteomes" id="UP001059971"/>
    </source>
</evidence>
<dbReference type="Gene3D" id="1.10.150.130">
    <property type="match status" value="1"/>
</dbReference>
<dbReference type="SUPFAM" id="SSF56349">
    <property type="entry name" value="DNA breaking-rejoining enzymes"/>
    <property type="match status" value="1"/>
</dbReference>
<evidence type="ECO:0000256" key="2">
    <source>
        <dbReference type="ARBA" id="ARBA00022908"/>
    </source>
</evidence>
<dbReference type="InterPro" id="IPR013762">
    <property type="entry name" value="Integrase-like_cat_sf"/>
</dbReference>
<dbReference type="InterPro" id="IPR010998">
    <property type="entry name" value="Integrase_recombinase_N"/>
</dbReference>
<keyword evidence="2" id="KW-0229">DNA integration</keyword>
<dbReference type="InterPro" id="IPR050090">
    <property type="entry name" value="Tyrosine_recombinase_XerCD"/>
</dbReference>
<evidence type="ECO:0000256" key="1">
    <source>
        <dbReference type="ARBA" id="ARBA00008857"/>
    </source>
</evidence>
<reference evidence="6" key="1">
    <citation type="submission" date="2018-07" db="EMBL/GenBank/DDBJ databases">
        <title>Complete genome sequence of Sphingomonas bisphenolicum strain AO1, a bisphenol A degradative bacterium isolated from Japanese farm field.</title>
        <authorList>
            <person name="Murakami M."/>
            <person name="Koh M."/>
            <person name="Koba S."/>
            <person name="Matsumura Y."/>
        </authorList>
    </citation>
    <scope>NUCLEOTIDE SEQUENCE</scope>
    <source>
        <strain evidence="6">AO1</strain>
    </source>
</reference>
<proteinExistence type="inferred from homology"/>
<keyword evidence="4" id="KW-0233">DNA recombination</keyword>
<keyword evidence="3" id="KW-0238">DNA-binding</keyword>
<protein>
    <recommendedName>
        <fullName evidence="5">Tyr recombinase domain-containing protein</fullName>
    </recommendedName>
</protein>
<dbReference type="PANTHER" id="PTHR30349:SF41">
    <property type="entry name" value="INTEGRASE_RECOMBINASE PROTEIN MJ0367-RELATED"/>
    <property type="match status" value="1"/>
</dbReference>